<dbReference type="InterPro" id="IPR029044">
    <property type="entry name" value="Nucleotide-diphossugar_trans"/>
</dbReference>
<dbReference type="Gene3D" id="3.30.465.10">
    <property type="match status" value="1"/>
</dbReference>
<dbReference type="GO" id="GO:0016899">
    <property type="term" value="F:oxidoreductase activity, acting on the CH-OH group of donors, oxygen as acceptor"/>
    <property type="evidence" value="ECO:0007669"/>
    <property type="project" value="InterPro"/>
</dbReference>
<dbReference type="InterPro" id="IPR016166">
    <property type="entry name" value="FAD-bd_PCMH"/>
</dbReference>
<dbReference type="PANTHER" id="PTHR43762">
    <property type="entry name" value="L-GULONOLACTONE OXIDASE"/>
    <property type="match status" value="1"/>
</dbReference>
<gene>
    <name evidence="3" type="ORF">TrVE_jg3219</name>
</gene>
<evidence type="ECO:0000256" key="1">
    <source>
        <dbReference type="SAM" id="MobiDB-lite"/>
    </source>
</evidence>
<comment type="caution">
    <text evidence="3">The sequence shown here is derived from an EMBL/GenBank/DDBJ whole genome shotgun (WGS) entry which is preliminary data.</text>
</comment>
<dbReference type="SUPFAM" id="SSF53448">
    <property type="entry name" value="Nucleotide-diphospho-sugar transferases"/>
    <property type="match status" value="1"/>
</dbReference>
<dbReference type="AlphaFoldDB" id="A0A9W6Z8S0"/>
<dbReference type="Pfam" id="PF01565">
    <property type="entry name" value="FAD_binding_4"/>
    <property type="match status" value="1"/>
</dbReference>
<dbReference type="PANTHER" id="PTHR43762:SF1">
    <property type="entry name" value="D-ARABINONO-1,4-LACTONE OXIDASE"/>
    <property type="match status" value="1"/>
</dbReference>
<proteinExistence type="predicted"/>
<dbReference type="InterPro" id="IPR036318">
    <property type="entry name" value="FAD-bd_PCMH-like_sf"/>
</dbReference>
<name>A0A9W6Z8S0_9STRA</name>
<dbReference type="Proteomes" id="UP001165160">
    <property type="component" value="Unassembled WGS sequence"/>
</dbReference>
<feature type="compositionally biased region" description="Basic and acidic residues" evidence="1">
    <location>
        <begin position="34"/>
        <end position="46"/>
    </location>
</feature>
<dbReference type="Gene3D" id="3.90.550.10">
    <property type="entry name" value="Spore Coat Polysaccharide Biosynthesis Protein SpsA, Chain A"/>
    <property type="match status" value="2"/>
</dbReference>
<feature type="region of interest" description="Disordered" evidence="1">
    <location>
        <begin position="1"/>
        <end position="78"/>
    </location>
</feature>
<keyword evidence="4" id="KW-1185">Reference proteome</keyword>
<dbReference type="GO" id="GO:0071949">
    <property type="term" value="F:FAD binding"/>
    <property type="evidence" value="ECO:0007669"/>
    <property type="project" value="InterPro"/>
</dbReference>
<dbReference type="Pfam" id="PF00535">
    <property type="entry name" value="Glycos_transf_2"/>
    <property type="match status" value="2"/>
</dbReference>
<feature type="compositionally biased region" description="Pro residues" evidence="1">
    <location>
        <begin position="59"/>
        <end position="72"/>
    </location>
</feature>
<dbReference type="InterPro" id="IPR016169">
    <property type="entry name" value="FAD-bd_PCMH_sub2"/>
</dbReference>
<dbReference type="InterPro" id="IPR010031">
    <property type="entry name" value="FAD_lactone_oxidase-like"/>
</dbReference>
<dbReference type="EMBL" id="BRXX01000550">
    <property type="protein sequence ID" value="GMH46658.1"/>
    <property type="molecule type" value="Genomic_DNA"/>
</dbReference>
<dbReference type="SUPFAM" id="SSF56176">
    <property type="entry name" value="FAD-binding/transporter-associated domain-like"/>
    <property type="match status" value="1"/>
</dbReference>
<feature type="compositionally biased region" description="Basic and acidic residues" evidence="1">
    <location>
        <begin position="1"/>
        <end position="27"/>
    </location>
</feature>
<dbReference type="InterPro" id="IPR006094">
    <property type="entry name" value="Oxid_FAD_bind_N"/>
</dbReference>
<dbReference type="InterPro" id="IPR001173">
    <property type="entry name" value="Glyco_trans_2-like"/>
</dbReference>
<reference evidence="4" key="1">
    <citation type="journal article" date="2023" name="Commun. Biol.">
        <title>Genome analysis of Parmales, the sister group of diatoms, reveals the evolutionary specialization of diatoms from phago-mixotrophs to photoautotrophs.</title>
        <authorList>
            <person name="Ban H."/>
            <person name="Sato S."/>
            <person name="Yoshikawa S."/>
            <person name="Yamada K."/>
            <person name="Nakamura Y."/>
            <person name="Ichinomiya M."/>
            <person name="Sato N."/>
            <person name="Blanc-Mathieu R."/>
            <person name="Endo H."/>
            <person name="Kuwata A."/>
            <person name="Ogata H."/>
        </authorList>
    </citation>
    <scope>NUCLEOTIDE SEQUENCE [LARGE SCALE GENOMIC DNA]</scope>
    <source>
        <strain evidence="4">NIES 3699</strain>
    </source>
</reference>
<dbReference type="PROSITE" id="PS51387">
    <property type="entry name" value="FAD_PCMH"/>
    <property type="match status" value="1"/>
</dbReference>
<sequence length="1220" mass="135355">MDQAESHEDRKQRIKRDRDAKRAEKEARKRAKKARADARRGIDRSVKPPSRPLSSLSLSPPPPPPLPPPPTTAAPNPSSVPSVALFGCGSWFSLKHHQPYLAKLHTKLPNPSIKIKSIFSRSAASVSKSSKVLAHNNVSTDHLQVFSGSDFPPASFFDNVDIVIVTLPFTGNHTENCLKRIMNQYPNMKLIVEKPAPPLPLPLSTNIAVLENWIAKPSFAKFKKMLSLHIMDHGRPTSYKFTLTQSAPENDDDCWRELKYCVHDVGVHAIRIIRDLFGEVAEVTNDSTFLCDEANRTVKVEGSLLHESGLTGQTNFQFRPGLSRSENEAKLRVLFANERELEYDVTNAEGDSWIGGGVSAALSAAITFVTNSNSTKNSSMGRRLCYEEGRRDVMVVDKLVSGGGTVDAVNVVQKLANKQTSSYSNTTSTNTKEYDFVIRCGGINDVKRAVTKANRFARGPSTHIEIVGGENMMKEGEGGGRIRLEIPTLTRFIHFNSESLTVTVQSGMTLRTLTSLLAERGYGLPSLPILLDQTVGGCIATGSHGSGLGLGTISDQVVAVQIVLFETGECVRLTEDNKSAPQPEDDRLKCARCSLGRLGVVVEVTLQATKLKKFARTEVIVSTAAEIDAVSRAHEHCWIHWVGNRGFAICLDEAQEAEGGVSVYNGRNWYPFSAELEKEMDGRNVVRKIPGGRNWTMQFSVDLSLLGELLQVMKRVETTFLNKFGSSPPFELKFLRRSSRTIHAPNSCQIDDAAGGWVALNVWWECAEEDLFELKREMEGLSGSRVHYGKYHGRVEAIRPSSNLTNSTKPPTTSVVLPVYNALPYLAPAVRDVLKQEVGGGLELVLSDDGSKDGSFEWILELCEEMKKAGRDVEVIEVDDGDGYGENPARNPSKLLKTREGADIKEDAATTVPCVEKELLDHPVTVKDVVNSVALNAKLILVRQKVRANRGQGKTQTRCLKACRGKYIGFMEADDERDEGNYAELVELLELKEGDIDAACCRARCIGWDREGMERYTAWQNGLLSNSDMRAARFLEIPSLMQAMVLRREALLSCLVEGGKFMDSEMWSIDYHFWLQFFKKGFRVEKLEEGGKFSWRQHPGQQTRNHGRLSIENMRKCKCQVLAEMARDGADVLGEGAKGRIVAVYSVGATLKGWVADLQAEGLEVEGREWRGGRGEEEGGKAEENDRTMRLFAFGMEKMRNKILKEIGTGWREEMDFFVS</sequence>
<organism evidence="3 4">
    <name type="scientific">Triparma verrucosa</name>
    <dbReference type="NCBI Taxonomy" id="1606542"/>
    <lineage>
        <taxon>Eukaryota</taxon>
        <taxon>Sar</taxon>
        <taxon>Stramenopiles</taxon>
        <taxon>Ochrophyta</taxon>
        <taxon>Bolidophyceae</taxon>
        <taxon>Parmales</taxon>
        <taxon>Triparmaceae</taxon>
        <taxon>Triparma</taxon>
    </lineage>
</organism>
<accession>A0A9W6Z8S0</accession>
<protein>
    <recommendedName>
        <fullName evidence="2">FAD-binding PCMH-type domain-containing protein</fullName>
    </recommendedName>
</protein>
<evidence type="ECO:0000313" key="3">
    <source>
        <dbReference type="EMBL" id="GMH46658.1"/>
    </source>
</evidence>
<evidence type="ECO:0000259" key="2">
    <source>
        <dbReference type="PROSITE" id="PS51387"/>
    </source>
</evidence>
<evidence type="ECO:0000313" key="4">
    <source>
        <dbReference type="Proteomes" id="UP001165160"/>
    </source>
</evidence>
<feature type="domain" description="FAD-binding PCMH-type" evidence="2">
    <location>
        <begin position="429"/>
        <end position="611"/>
    </location>
</feature>